<organism evidence="1 2">
    <name type="scientific">Xenorhabdus bovienii str. Intermedium</name>
    <dbReference type="NCBI Taxonomy" id="1379677"/>
    <lineage>
        <taxon>Bacteria</taxon>
        <taxon>Pseudomonadati</taxon>
        <taxon>Pseudomonadota</taxon>
        <taxon>Gammaproteobacteria</taxon>
        <taxon>Enterobacterales</taxon>
        <taxon>Morganellaceae</taxon>
        <taxon>Xenorhabdus</taxon>
    </lineage>
</organism>
<protein>
    <submittedName>
        <fullName evidence="1">Uncharacterized protein</fullName>
    </submittedName>
</protein>
<evidence type="ECO:0000313" key="1">
    <source>
        <dbReference type="EMBL" id="CDH31305.1"/>
    </source>
</evidence>
<gene>
    <name evidence="1" type="ORF">XBI1_1420053</name>
</gene>
<name>A0A077QE00_XENBV</name>
<dbReference type="HOGENOM" id="CLU_3334945_0_0_6"/>
<reference evidence="1" key="1">
    <citation type="submission" date="2013-07" db="EMBL/GenBank/DDBJ databases">
        <title>Sub-species coevolution in mutualistic symbiosis.</title>
        <authorList>
            <person name="Murfin K."/>
            <person name="Klassen J."/>
            <person name="Lee M."/>
            <person name="Forst S."/>
            <person name="Stock P."/>
            <person name="Goodrich-Blair H."/>
        </authorList>
    </citation>
    <scope>NUCLEOTIDE SEQUENCE [LARGE SCALE GENOMIC DNA]</scope>
    <source>
        <strain evidence="1">Intermedium</strain>
    </source>
</reference>
<proteinExistence type="predicted"/>
<dbReference type="Proteomes" id="UP000028480">
    <property type="component" value="Unassembled WGS sequence"/>
</dbReference>
<accession>A0A077QE00</accession>
<sequence>MSKVGFIPHYHTFRKYKSNVIPKGRLEKFRAIASLELG</sequence>
<evidence type="ECO:0000313" key="2">
    <source>
        <dbReference type="Proteomes" id="UP000028480"/>
    </source>
</evidence>
<dbReference type="AlphaFoldDB" id="A0A077QE00"/>
<comment type="caution">
    <text evidence="1">The sequence shown here is derived from an EMBL/GenBank/DDBJ whole genome shotgun (WGS) entry which is preliminary data.</text>
</comment>
<dbReference type="EMBL" id="CBTB010000049">
    <property type="protein sequence ID" value="CDH31305.1"/>
    <property type="molecule type" value="Genomic_DNA"/>
</dbReference>